<dbReference type="GO" id="GO:0006606">
    <property type="term" value="P:protein import into nucleus"/>
    <property type="evidence" value="ECO:0007669"/>
    <property type="project" value="TreeGrafter"/>
</dbReference>
<dbReference type="InterPro" id="IPR016024">
    <property type="entry name" value="ARM-type_fold"/>
</dbReference>
<dbReference type="GO" id="GO:0005634">
    <property type="term" value="C:nucleus"/>
    <property type="evidence" value="ECO:0007669"/>
    <property type="project" value="UniProtKB-SubCell"/>
</dbReference>
<evidence type="ECO:0000259" key="5">
    <source>
        <dbReference type="Pfam" id="PF12697"/>
    </source>
</evidence>
<dbReference type="GO" id="GO:0005737">
    <property type="term" value="C:cytoplasm"/>
    <property type="evidence" value="ECO:0007669"/>
    <property type="project" value="TreeGrafter"/>
</dbReference>
<evidence type="ECO:0000313" key="6">
    <source>
        <dbReference type="EMBL" id="CAD7230824.1"/>
    </source>
</evidence>
<dbReference type="EMBL" id="OB662989">
    <property type="protein sequence ID" value="CAD7230824.1"/>
    <property type="molecule type" value="Genomic_DNA"/>
</dbReference>
<dbReference type="InterPro" id="IPR040709">
    <property type="entry name" value="Importin_rep_1"/>
</dbReference>
<reference evidence="6" key="1">
    <citation type="submission" date="2020-11" db="EMBL/GenBank/DDBJ databases">
        <authorList>
            <person name="Tran Van P."/>
        </authorList>
    </citation>
    <scope>NUCLEOTIDE SEQUENCE</scope>
</reference>
<gene>
    <name evidence="6" type="ORF">CTOB1V02_LOCUS8680</name>
</gene>
<proteinExistence type="inferred from homology"/>
<sequence>MEQTEPLWPALFSAVKNPNLAQSALEACQSLLTQPGNEQFPNLLERLISNMVTSLEPILKAAMDGGDVEFCQGIYEVLLEIAESHSSLVIRWLGGQDQRLKGLAVEILNIILSCSGFPGKFPVDESLSDMAFGVWYIIQDEMVNAEEQEHKELDKWLVPMYYKLVTILLGKAAYPADLEEWSSEDREAFRCYRQDIADCLMYCYYILRGGVLLDLLDGQLKQCLEQSVSWQQLETVLHGYGSVSEGLSDDQDKDEQTGSNLVKRIPGFIQTLGTLRQKADHPTVQNTLLTTLGAYSSWYHHAREYLPDVIDTTLGGLSNPALSQSASLALKDIVKENQALLAPLATRILEKCQILPSLETVLSPFVQQWQNLLYKTDLQQIKQDSSEVVTHLRVFEAICNSLTLPDNAPLPTGFSSPPLLPFLQHILPSLKHLLGIVNDYEVTDAACRMLKQALSSLKDHTAPLAAEMITLCVHMVRACPHPAVLDVARQSTGELSVDFPRCPRCGGRHAGPAPEATQEELGKGVRGNGNMASLCCIPCVLSFWCCYIACCPPFPHACVRKLAFYPPPPSYTFKAKPHSDDPNKTFQMELLPQVKQLLAPLRLTDLCRAFYVRDTVSDSNVACIHFSMRRSKRREEEDPDPGYLIVFSHCNSDDIGFLLPEIHKLYEETKCDVVAYDYRGFGQTQGTPSEAACYSNLMAVLHHVNLRMGYPPESVVLLGQSLGSAVSLHAASAGQLAAGVIIDSAIVSGPEVFGIVVPRLSSCLKAFPNDDFIKKVKVPVLVIHGENDELASPEAVAQILRAAPYPAVPLFLKGCSHNETSEFEEYFVRVREFLQNLPDPPPWNREEVTFTQGRRLGNQWQMRRLLQIVILYGGNSSHAGALSSFVSEVTAQLLNLLEQKGERELTDTLESFLQLLKDTLRKHPQLITENSSLNVMALYQCGCVALGLPEVPSVRAASIFLSLMIKMSSTNPMFRQIVVSQGPNLNQALIRYIARDSPRFVFDPLSDVLLHLSREFPAEEPIWLQEALNQLSLPPNLNKEKEAFLKGVMNVYRVLPPCLVAERWGSGEKPNRAGKGVLIAQGAEGGDTRECLLPGAGGRNSRVNPQPAVEQIALEQHGRNKQGGCIEPICVCVSLNGEGLINSPLGVVTEETLGSTAPVKAHPFCMEKSNKRQLNGIVSEFALTCRGIIGTEYAAQTSRPIVG</sequence>
<dbReference type="Pfam" id="PF18806">
    <property type="entry name" value="Importin_rep_3"/>
    <property type="match status" value="1"/>
</dbReference>
<evidence type="ECO:0000256" key="2">
    <source>
        <dbReference type="ARBA" id="ARBA00007991"/>
    </source>
</evidence>
<name>A0A7R8WFP2_9CRUS</name>
<dbReference type="InterPro" id="IPR011989">
    <property type="entry name" value="ARM-like"/>
</dbReference>
<keyword evidence="3" id="KW-0813">Transport</keyword>
<protein>
    <recommendedName>
        <fullName evidence="5">AB hydrolase-1 domain-containing protein</fullName>
    </recommendedName>
</protein>
<dbReference type="SUPFAM" id="SSF48371">
    <property type="entry name" value="ARM repeat"/>
    <property type="match status" value="1"/>
</dbReference>
<dbReference type="Pfam" id="PF18773">
    <property type="entry name" value="Importin_rep"/>
    <property type="match status" value="1"/>
</dbReference>
<dbReference type="PANTHER" id="PTHR12363">
    <property type="entry name" value="TRANSPORTIN 3 AND IMPORTIN 13"/>
    <property type="match status" value="1"/>
</dbReference>
<evidence type="ECO:0000256" key="3">
    <source>
        <dbReference type="ARBA" id="ARBA00022448"/>
    </source>
</evidence>
<dbReference type="AlphaFoldDB" id="A0A7R8WFP2"/>
<dbReference type="Gene3D" id="3.40.50.1820">
    <property type="entry name" value="alpha/beta hydrolase"/>
    <property type="match status" value="1"/>
</dbReference>
<dbReference type="SUPFAM" id="SSF53474">
    <property type="entry name" value="alpha/beta-Hydrolases"/>
    <property type="match status" value="1"/>
</dbReference>
<feature type="domain" description="AB hydrolase-1" evidence="5">
    <location>
        <begin position="646"/>
        <end position="750"/>
    </location>
</feature>
<dbReference type="Gene3D" id="1.25.10.10">
    <property type="entry name" value="Leucine-rich Repeat Variant"/>
    <property type="match status" value="3"/>
</dbReference>
<accession>A0A7R8WFP2</accession>
<organism evidence="6">
    <name type="scientific">Cyprideis torosa</name>
    <dbReference type="NCBI Taxonomy" id="163714"/>
    <lineage>
        <taxon>Eukaryota</taxon>
        <taxon>Metazoa</taxon>
        <taxon>Ecdysozoa</taxon>
        <taxon>Arthropoda</taxon>
        <taxon>Crustacea</taxon>
        <taxon>Oligostraca</taxon>
        <taxon>Ostracoda</taxon>
        <taxon>Podocopa</taxon>
        <taxon>Podocopida</taxon>
        <taxon>Cytherocopina</taxon>
        <taxon>Cytheroidea</taxon>
        <taxon>Cytherideidae</taxon>
        <taxon>Cyprideis</taxon>
    </lineage>
</organism>
<dbReference type="InterPro" id="IPR040520">
    <property type="entry name" value="Importin_rep_3"/>
</dbReference>
<dbReference type="Pfam" id="PF12697">
    <property type="entry name" value="Abhydrolase_6"/>
    <property type="match status" value="1"/>
</dbReference>
<evidence type="ECO:0000256" key="4">
    <source>
        <dbReference type="ARBA" id="ARBA00023242"/>
    </source>
</evidence>
<dbReference type="PANTHER" id="PTHR12363:SF33">
    <property type="entry name" value="IMPORTIN-13"/>
    <property type="match status" value="1"/>
</dbReference>
<dbReference type="InterPro" id="IPR000073">
    <property type="entry name" value="AB_hydrolase_1"/>
</dbReference>
<dbReference type="OrthoDB" id="2016913at2759"/>
<evidence type="ECO:0000256" key="1">
    <source>
        <dbReference type="ARBA" id="ARBA00004123"/>
    </source>
</evidence>
<dbReference type="InterPro" id="IPR029058">
    <property type="entry name" value="AB_hydrolase_fold"/>
</dbReference>
<comment type="subcellular location">
    <subcellularLocation>
        <location evidence="1">Nucleus</location>
    </subcellularLocation>
</comment>
<dbReference type="InterPro" id="IPR051345">
    <property type="entry name" value="Importin_beta-like_NTR"/>
</dbReference>
<keyword evidence="4" id="KW-0539">Nucleus</keyword>
<comment type="similarity">
    <text evidence="2">Belongs to the importin beta family.</text>
</comment>